<evidence type="ECO:0000256" key="1">
    <source>
        <dbReference type="ARBA" id="ARBA00022527"/>
    </source>
</evidence>
<name>A0A336MXV5_CULSO</name>
<feature type="region of interest" description="Disordered" evidence="7">
    <location>
        <begin position="1"/>
        <end position="50"/>
    </location>
</feature>
<evidence type="ECO:0000313" key="9">
    <source>
        <dbReference type="EMBL" id="SSX33939.1"/>
    </source>
</evidence>
<dbReference type="Gene3D" id="3.30.200.20">
    <property type="entry name" value="Phosphorylase Kinase, domain 1"/>
    <property type="match status" value="1"/>
</dbReference>
<dbReference type="PROSITE" id="PS00107">
    <property type="entry name" value="PROTEIN_KINASE_ATP"/>
    <property type="match status" value="1"/>
</dbReference>
<feature type="region of interest" description="Disordered" evidence="7">
    <location>
        <begin position="147"/>
        <end position="205"/>
    </location>
</feature>
<feature type="region of interest" description="Disordered" evidence="7">
    <location>
        <begin position="110"/>
        <end position="132"/>
    </location>
</feature>
<feature type="compositionally biased region" description="Low complexity" evidence="7">
    <location>
        <begin position="30"/>
        <end position="49"/>
    </location>
</feature>
<evidence type="ECO:0000256" key="4">
    <source>
        <dbReference type="ARBA" id="ARBA00022777"/>
    </source>
</evidence>
<keyword evidence="1" id="KW-0723">Serine/threonine-protein kinase</keyword>
<protein>
    <submittedName>
        <fullName evidence="9">CSON007135 protein</fullName>
    </submittedName>
</protein>
<evidence type="ECO:0000256" key="7">
    <source>
        <dbReference type="SAM" id="MobiDB-lite"/>
    </source>
</evidence>
<dbReference type="InterPro" id="IPR000719">
    <property type="entry name" value="Prot_kinase_dom"/>
</dbReference>
<keyword evidence="5 6" id="KW-0067">ATP-binding</keyword>
<evidence type="ECO:0000259" key="8">
    <source>
        <dbReference type="PROSITE" id="PS50011"/>
    </source>
</evidence>
<feature type="domain" description="Protein kinase" evidence="8">
    <location>
        <begin position="244"/>
        <end position="321"/>
    </location>
</feature>
<dbReference type="PANTHER" id="PTHR24351">
    <property type="entry name" value="RIBOSOMAL PROTEIN S6 KINASE"/>
    <property type="match status" value="1"/>
</dbReference>
<evidence type="ECO:0000256" key="2">
    <source>
        <dbReference type="ARBA" id="ARBA00022679"/>
    </source>
</evidence>
<keyword evidence="2" id="KW-0808">Transferase</keyword>
<accession>A0A336MXV5</accession>
<evidence type="ECO:0000256" key="3">
    <source>
        <dbReference type="ARBA" id="ARBA00022741"/>
    </source>
</evidence>
<proteinExistence type="predicted"/>
<keyword evidence="3 6" id="KW-0547">Nucleotide-binding</keyword>
<dbReference type="SUPFAM" id="SSF56112">
    <property type="entry name" value="Protein kinase-like (PK-like)"/>
    <property type="match status" value="1"/>
</dbReference>
<dbReference type="AlphaFoldDB" id="A0A336MXV5"/>
<evidence type="ECO:0000256" key="5">
    <source>
        <dbReference type="ARBA" id="ARBA00022840"/>
    </source>
</evidence>
<dbReference type="GO" id="GO:0005524">
    <property type="term" value="F:ATP binding"/>
    <property type="evidence" value="ECO:0007669"/>
    <property type="project" value="UniProtKB-UniRule"/>
</dbReference>
<gene>
    <name evidence="9" type="primary">CSON007135</name>
</gene>
<dbReference type="PROSITE" id="PS50011">
    <property type="entry name" value="PROTEIN_KINASE_DOM"/>
    <property type="match status" value="1"/>
</dbReference>
<feature type="compositionally biased region" description="Low complexity" evidence="7">
    <location>
        <begin position="178"/>
        <end position="199"/>
    </location>
</feature>
<keyword evidence="4" id="KW-0418">Kinase</keyword>
<feature type="compositionally biased region" description="Acidic residues" evidence="7">
    <location>
        <begin position="159"/>
        <end position="170"/>
    </location>
</feature>
<dbReference type="InterPro" id="IPR011009">
    <property type="entry name" value="Kinase-like_dom_sf"/>
</dbReference>
<dbReference type="EMBL" id="UFQT01002689">
    <property type="protein sequence ID" value="SSX33939.1"/>
    <property type="molecule type" value="Genomic_DNA"/>
</dbReference>
<evidence type="ECO:0000256" key="6">
    <source>
        <dbReference type="PROSITE-ProRule" id="PRU10141"/>
    </source>
</evidence>
<organism evidence="9">
    <name type="scientific">Culicoides sonorensis</name>
    <name type="common">Biting midge</name>
    <dbReference type="NCBI Taxonomy" id="179676"/>
    <lineage>
        <taxon>Eukaryota</taxon>
        <taxon>Metazoa</taxon>
        <taxon>Ecdysozoa</taxon>
        <taxon>Arthropoda</taxon>
        <taxon>Hexapoda</taxon>
        <taxon>Insecta</taxon>
        <taxon>Pterygota</taxon>
        <taxon>Neoptera</taxon>
        <taxon>Endopterygota</taxon>
        <taxon>Diptera</taxon>
        <taxon>Nematocera</taxon>
        <taxon>Chironomoidea</taxon>
        <taxon>Ceratopogonidae</taxon>
        <taxon>Ceratopogoninae</taxon>
        <taxon>Culicoides</taxon>
        <taxon>Monoculicoides</taxon>
    </lineage>
</organism>
<dbReference type="VEuPathDB" id="VectorBase:CSON007135"/>
<dbReference type="GO" id="GO:0004674">
    <property type="term" value="F:protein serine/threonine kinase activity"/>
    <property type="evidence" value="ECO:0007669"/>
    <property type="project" value="UniProtKB-KW"/>
</dbReference>
<reference evidence="9" key="1">
    <citation type="submission" date="2018-07" db="EMBL/GenBank/DDBJ databases">
        <authorList>
            <person name="Quirk P.G."/>
            <person name="Krulwich T.A."/>
        </authorList>
    </citation>
    <scope>NUCLEOTIDE SEQUENCE</scope>
</reference>
<dbReference type="InterPro" id="IPR017441">
    <property type="entry name" value="Protein_kinase_ATP_BS"/>
</dbReference>
<sequence>MSRKHNNVTSAILYSEKKTRRGRPYSPYCSSSSKLSSSKKLSSSSTSSSILPMLNNNISLNECEIEQSQLLAQIIEDARNSKRNNNTASNNNSKKVPSLVHQNLTTYRDVASHQQTQQDSETELTENQQLDQYEPTTTTIEISLNNHQNANNTQQKDEELSDDDPDDGNDEAPLQKITSDITETTEDTTISTTNGGETTAETDRSDSVIFTGSYTQHDLDLEEISRIRTNVNLRDNDKVNLKDFDILKVLGTGAYGKVFLVRKNNGADAGQLYAMKVIKKAAIIQKKKTAEHTRTERQVMKRSVRHQNNRRFFFKWKNIPK</sequence>
<feature type="binding site" evidence="6">
    <location>
        <position position="280"/>
    </location>
    <ligand>
        <name>ATP</name>
        <dbReference type="ChEBI" id="CHEBI:30616"/>
    </ligand>
</feature>